<dbReference type="InterPro" id="IPR016169">
    <property type="entry name" value="FAD-bd_PCMH_sub2"/>
</dbReference>
<dbReference type="InterPro" id="IPR011601">
    <property type="entry name" value="MurB_C"/>
</dbReference>
<dbReference type="PANTHER" id="PTHR21071:SF4">
    <property type="entry name" value="UDP-N-ACETYLENOLPYRUVOYLGLUCOSAMINE REDUCTASE"/>
    <property type="match status" value="1"/>
</dbReference>
<dbReference type="NCBIfam" id="NF010478">
    <property type="entry name" value="PRK13903.1"/>
    <property type="match status" value="1"/>
</dbReference>
<feature type="active site" description="Proton donor" evidence="20">
    <location>
        <position position="236"/>
    </location>
</feature>
<dbReference type="GO" id="GO:0008360">
    <property type="term" value="P:regulation of cell shape"/>
    <property type="evidence" value="ECO:0007669"/>
    <property type="project" value="UniProtKB-KW"/>
</dbReference>
<dbReference type="SUPFAM" id="SSF56176">
    <property type="entry name" value="FAD-binding/transporter-associated domain-like"/>
    <property type="match status" value="1"/>
</dbReference>
<dbReference type="EC" id="1.3.1.98" evidence="6 20"/>
<keyword evidence="12 20" id="KW-0521">NADP</keyword>
<evidence type="ECO:0000256" key="15">
    <source>
        <dbReference type="ARBA" id="ARBA00023002"/>
    </source>
</evidence>
<keyword evidence="9 20" id="KW-0132">Cell division</keyword>
<evidence type="ECO:0000256" key="11">
    <source>
        <dbReference type="ARBA" id="ARBA00022827"/>
    </source>
</evidence>
<evidence type="ECO:0000256" key="12">
    <source>
        <dbReference type="ARBA" id="ARBA00022857"/>
    </source>
</evidence>
<evidence type="ECO:0000313" key="23">
    <source>
        <dbReference type="Proteomes" id="UP000652567"/>
    </source>
</evidence>
<keyword evidence="10 20" id="KW-0285">Flavoprotein</keyword>
<dbReference type="Gene3D" id="3.30.465.10">
    <property type="match status" value="1"/>
</dbReference>
<evidence type="ECO:0000256" key="17">
    <source>
        <dbReference type="ARBA" id="ARBA00023316"/>
    </source>
</evidence>
<dbReference type="GO" id="GO:0005829">
    <property type="term" value="C:cytosol"/>
    <property type="evidence" value="ECO:0007669"/>
    <property type="project" value="TreeGrafter"/>
</dbReference>
<dbReference type="InterPro" id="IPR036318">
    <property type="entry name" value="FAD-bd_PCMH-like_sf"/>
</dbReference>
<dbReference type="HAMAP" id="MF_00037">
    <property type="entry name" value="MurB"/>
    <property type="match status" value="1"/>
</dbReference>
<dbReference type="GO" id="GO:0009252">
    <property type="term" value="P:peptidoglycan biosynthetic process"/>
    <property type="evidence" value="ECO:0007669"/>
    <property type="project" value="UniProtKB-UniRule"/>
</dbReference>
<feature type="active site" evidence="20">
    <location>
        <position position="332"/>
    </location>
</feature>
<evidence type="ECO:0000259" key="21">
    <source>
        <dbReference type="PROSITE" id="PS51387"/>
    </source>
</evidence>
<organism evidence="22 23">
    <name type="scientific">Cellvibrio polysaccharolyticus</name>
    <dbReference type="NCBI Taxonomy" id="2082724"/>
    <lineage>
        <taxon>Bacteria</taxon>
        <taxon>Pseudomonadati</taxon>
        <taxon>Pseudomonadota</taxon>
        <taxon>Gammaproteobacteria</taxon>
        <taxon>Cellvibrionales</taxon>
        <taxon>Cellvibrionaceae</taxon>
        <taxon>Cellvibrio</taxon>
    </lineage>
</organism>
<dbReference type="NCBIfam" id="NF000755">
    <property type="entry name" value="PRK00046.1"/>
    <property type="match status" value="1"/>
</dbReference>
<dbReference type="AlphaFoldDB" id="A0A928YU09"/>
<proteinExistence type="inferred from homology"/>
<evidence type="ECO:0000256" key="10">
    <source>
        <dbReference type="ARBA" id="ARBA00022630"/>
    </source>
</evidence>
<dbReference type="PROSITE" id="PS51387">
    <property type="entry name" value="FAD_PCMH"/>
    <property type="match status" value="1"/>
</dbReference>
<dbReference type="Gene3D" id="3.30.43.10">
    <property type="entry name" value="Uridine Diphospho-n-acetylenolpyruvylglucosamine Reductase, domain 2"/>
    <property type="match status" value="1"/>
</dbReference>
<reference evidence="22" key="1">
    <citation type="submission" date="2018-07" db="EMBL/GenBank/DDBJ databases">
        <title>Genome assembly of strain Ka43.</title>
        <authorList>
            <person name="Kukolya J."/>
            <person name="Nagy I."/>
            <person name="Horvath B."/>
            <person name="Toth A."/>
        </authorList>
    </citation>
    <scope>NUCLEOTIDE SEQUENCE</scope>
    <source>
        <strain evidence="22">KB43</strain>
    </source>
</reference>
<dbReference type="EMBL" id="PRDL01000001">
    <property type="protein sequence ID" value="MBE8717447.1"/>
    <property type="molecule type" value="Genomic_DNA"/>
</dbReference>
<keyword evidence="16 20" id="KW-0131">Cell cycle</keyword>
<dbReference type="Pfam" id="PF02873">
    <property type="entry name" value="MurB_C"/>
    <property type="match status" value="1"/>
</dbReference>
<feature type="domain" description="FAD-binding PCMH-type" evidence="21">
    <location>
        <begin position="15"/>
        <end position="187"/>
    </location>
</feature>
<accession>A0A928YU09</accession>
<evidence type="ECO:0000256" key="1">
    <source>
        <dbReference type="ARBA" id="ARBA00001974"/>
    </source>
</evidence>
<evidence type="ECO:0000256" key="3">
    <source>
        <dbReference type="ARBA" id="ARBA00004496"/>
    </source>
</evidence>
<keyword evidence="14 20" id="KW-0573">Peptidoglycan synthesis</keyword>
<evidence type="ECO:0000256" key="6">
    <source>
        <dbReference type="ARBA" id="ARBA00012518"/>
    </source>
</evidence>
<evidence type="ECO:0000256" key="14">
    <source>
        <dbReference type="ARBA" id="ARBA00022984"/>
    </source>
</evidence>
<dbReference type="GO" id="GO:0071555">
    <property type="term" value="P:cell wall organization"/>
    <property type="evidence" value="ECO:0007669"/>
    <property type="project" value="UniProtKB-KW"/>
</dbReference>
<dbReference type="InterPro" id="IPR003170">
    <property type="entry name" value="MurB"/>
</dbReference>
<evidence type="ECO:0000256" key="4">
    <source>
        <dbReference type="ARBA" id="ARBA00004752"/>
    </source>
</evidence>
<keyword evidence="11 20" id="KW-0274">FAD</keyword>
<evidence type="ECO:0000256" key="9">
    <source>
        <dbReference type="ARBA" id="ARBA00022618"/>
    </source>
</evidence>
<sequence length="341" mass="36833">MFSRNVDLQPHNTLAITARAEWFVAITDERQLPDVLAAARQQQLALTVIGGGSNIVLRGDVPGLVVHIANKGFSVVGEDEQTVCVTVAAGEVWDDWVRQSLQLGYYGLENLSLIPGTVGASPVQNIGAYGVEIGELIEQVQGIDAVSGEPITLAAADCAFAYRDSVFKHGLAGKIIITAVTFRLFRKPRTNLVYPALQEVLSPTDVEIDPHRIREAVCNLRRAKLPDPAVIPNAGSFFKNPVISLVQAEQLQSRHPDMPAYPVDATCVKVPAAWLIDQAGWKGRVKGPVAVHHSQALVLTNPGRGSGNELLALAQEIADNVKDCYGICLEMEPVIIPFQLD</sequence>
<evidence type="ECO:0000313" key="22">
    <source>
        <dbReference type="EMBL" id="MBE8717447.1"/>
    </source>
</evidence>
<gene>
    <name evidence="20" type="primary">murB</name>
    <name evidence="22" type="ORF">C4F51_09620</name>
</gene>
<dbReference type="SUPFAM" id="SSF56194">
    <property type="entry name" value="Uridine diphospho-N-Acetylenolpyruvylglucosamine reductase, MurB, C-terminal domain"/>
    <property type="match status" value="1"/>
</dbReference>
<dbReference type="Proteomes" id="UP000652567">
    <property type="component" value="Unassembled WGS sequence"/>
</dbReference>
<comment type="similarity">
    <text evidence="5 20">Belongs to the MurB family.</text>
</comment>
<keyword evidence="17 20" id="KW-0961">Cell wall biogenesis/degradation</keyword>
<keyword evidence="23" id="KW-1185">Reference proteome</keyword>
<dbReference type="InterPro" id="IPR016167">
    <property type="entry name" value="FAD-bd_PCMH_sub1"/>
</dbReference>
<evidence type="ECO:0000256" key="18">
    <source>
        <dbReference type="ARBA" id="ARBA00031026"/>
    </source>
</evidence>
<dbReference type="PANTHER" id="PTHR21071">
    <property type="entry name" value="UDP-N-ACETYLENOLPYRUVOYLGLUCOSAMINE REDUCTASE"/>
    <property type="match status" value="1"/>
</dbReference>
<comment type="cofactor">
    <cofactor evidence="1 20">
        <name>FAD</name>
        <dbReference type="ChEBI" id="CHEBI:57692"/>
    </cofactor>
</comment>
<evidence type="ECO:0000256" key="19">
    <source>
        <dbReference type="ARBA" id="ARBA00048914"/>
    </source>
</evidence>
<comment type="catalytic activity">
    <reaction evidence="19 20">
        <text>UDP-N-acetyl-alpha-D-muramate + NADP(+) = UDP-N-acetyl-3-O-(1-carboxyvinyl)-alpha-D-glucosamine + NADPH + H(+)</text>
        <dbReference type="Rhea" id="RHEA:12248"/>
        <dbReference type="ChEBI" id="CHEBI:15378"/>
        <dbReference type="ChEBI" id="CHEBI:57783"/>
        <dbReference type="ChEBI" id="CHEBI:58349"/>
        <dbReference type="ChEBI" id="CHEBI:68483"/>
        <dbReference type="ChEBI" id="CHEBI:70757"/>
        <dbReference type="EC" id="1.3.1.98"/>
    </reaction>
</comment>
<keyword evidence="13 20" id="KW-0133">Cell shape</keyword>
<comment type="caution">
    <text evidence="22">The sequence shown here is derived from an EMBL/GenBank/DDBJ whole genome shotgun (WGS) entry which is preliminary data.</text>
</comment>
<dbReference type="Pfam" id="PF01565">
    <property type="entry name" value="FAD_binding_4"/>
    <property type="match status" value="1"/>
</dbReference>
<name>A0A928YU09_9GAMM</name>
<dbReference type="InterPro" id="IPR036635">
    <property type="entry name" value="MurB_C_sf"/>
</dbReference>
<dbReference type="InterPro" id="IPR006094">
    <property type="entry name" value="Oxid_FAD_bind_N"/>
</dbReference>
<protein>
    <recommendedName>
        <fullName evidence="7 20">UDP-N-acetylenolpyruvoylglucosamine reductase</fullName>
        <ecNumber evidence="6 20">1.3.1.98</ecNumber>
    </recommendedName>
    <alternativeName>
        <fullName evidence="18 20">UDP-N-acetylmuramate dehydrogenase</fullName>
    </alternativeName>
</protein>
<evidence type="ECO:0000256" key="7">
    <source>
        <dbReference type="ARBA" id="ARBA00015188"/>
    </source>
</evidence>
<comment type="pathway">
    <text evidence="4 20">Cell wall biogenesis; peptidoglycan biosynthesis.</text>
</comment>
<keyword evidence="8 20" id="KW-0963">Cytoplasm</keyword>
<evidence type="ECO:0000256" key="8">
    <source>
        <dbReference type="ARBA" id="ARBA00022490"/>
    </source>
</evidence>
<dbReference type="InterPro" id="IPR016166">
    <property type="entry name" value="FAD-bd_PCMH"/>
</dbReference>
<evidence type="ECO:0000256" key="13">
    <source>
        <dbReference type="ARBA" id="ARBA00022960"/>
    </source>
</evidence>
<dbReference type="GO" id="GO:0051301">
    <property type="term" value="P:cell division"/>
    <property type="evidence" value="ECO:0007669"/>
    <property type="project" value="UniProtKB-KW"/>
</dbReference>
<evidence type="ECO:0000256" key="16">
    <source>
        <dbReference type="ARBA" id="ARBA00023306"/>
    </source>
</evidence>
<evidence type="ECO:0000256" key="5">
    <source>
        <dbReference type="ARBA" id="ARBA00010485"/>
    </source>
</evidence>
<keyword evidence="15 20" id="KW-0560">Oxidoreductase</keyword>
<comment type="subcellular location">
    <subcellularLocation>
        <location evidence="3 20">Cytoplasm</location>
    </subcellularLocation>
</comment>
<dbReference type="GO" id="GO:0071949">
    <property type="term" value="F:FAD binding"/>
    <property type="evidence" value="ECO:0007669"/>
    <property type="project" value="InterPro"/>
</dbReference>
<dbReference type="GO" id="GO:0008762">
    <property type="term" value="F:UDP-N-acetylmuramate dehydrogenase activity"/>
    <property type="evidence" value="ECO:0007669"/>
    <property type="project" value="UniProtKB-UniRule"/>
</dbReference>
<evidence type="ECO:0000256" key="2">
    <source>
        <dbReference type="ARBA" id="ARBA00003921"/>
    </source>
</evidence>
<evidence type="ECO:0000256" key="20">
    <source>
        <dbReference type="HAMAP-Rule" id="MF_00037"/>
    </source>
</evidence>
<comment type="function">
    <text evidence="2 20">Cell wall formation.</text>
</comment>
<dbReference type="NCBIfam" id="TIGR00179">
    <property type="entry name" value="murB"/>
    <property type="match status" value="1"/>
</dbReference>
<feature type="active site" evidence="20">
    <location>
        <position position="163"/>
    </location>
</feature>
<dbReference type="Gene3D" id="3.90.78.10">
    <property type="entry name" value="UDP-N-acetylenolpyruvoylglucosamine reductase, C-terminal domain"/>
    <property type="match status" value="1"/>
</dbReference>